<protein>
    <submittedName>
        <fullName evidence="2">Cation:proton antiporter regulatory subunit</fullName>
    </submittedName>
</protein>
<dbReference type="Pfam" id="PF02080">
    <property type="entry name" value="TrkA_C"/>
    <property type="match status" value="1"/>
</dbReference>
<dbReference type="PANTHER" id="PTHR30445">
    <property type="entry name" value="K(+)_H(+) ANTIPORTER SUBUNIT KHTT"/>
    <property type="match status" value="1"/>
</dbReference>
<evidence type="ECO:0000313" key="2">
    <source>
        <dbReference type="EMBL" id="MBG0779329.1"/>
    </source>
</evidence>
<proteinExistence type="predicted"/>
<dbReference type="InterPro" id="IPR026278">
    <property type="entry name" value="KhtT"/>
</dbReference>
<reference evidence="2" key="1">
    <citation type="submission" date="2020-07" db="EMBL/GenBank/DDBJ databases">
        <title>Severe corrosion of carbon steel in oil field produced water can be linked to methanogenic archaea containing a special type of NiFe hydrogenase.</title>
        <authorList>
            <person name="Lahme S."/>
            <person name="Mand J."/>
            <person name="Longwell J."/>
            <person name="Smith R."/>
            <person name="Enning D."/>
        </authorList>
    </citation>
    <scope>NUCLEOTIDE SEQUENCE</scope>
    <source>
        <strain evidence="2">MIC098Bin6</strain>
    </source>
</reference>
<dbReference type="InterPro" id="IPR058776">
    <property type="entry name" value="KhtT-like_N"/>
</dbReference>
<feature type="domain" description="RCK C-terminal" evidence="1">
    <location>
        <begin position="72"/>
        <end position="156"/>
    </location>
</feature>
<dbReference type="GO" id="GO:0006813">
    <property type="term" value="P:potassium ion transport"/>
    <property type="evidence" value="ECO:0007669"/>
    <property type="project" value="InterPro"/>
</dbReference>
<dbReference type="Pfam" id="PF25991">
    <property type="entry name" value="KhtT_N"/>
    <property type="match status" value="1"/>
</dbReference>
<dbReference type="PIRSF" id="PIRSF005028">
    <property type="entry name" value="KhtT"/>
    <property type="match status" value="1"/>
</dbReference>
<dbReference type="InterPro" id="IPR006037">
    <property type="entry name" value="RCK_C"/>
</dbReference>
<organism evidence="2 3">
    <name type="scientific">Desulfotignum balticum</name>
    <dbReference type="NCBI Taxonomy" id="115781"/>
    <lineage>
        <taxon>Bacteria</taxon>
        <taxon>Pseudomonadati</taxon>
        <taxon>Thermodesulfobacteriota</taxon>
        <taxon>Desulfobacteria</taxon>
        <taxon>Desulfobacterales</taxon>
        <taxon>Desulfobacteraceae</taxon>
        <taxon>Desulfotignum</taxon>
    </lineage>
</organism>
<dbReference type="AlphaFoldDB" id="A0A931GBD4"/>
<evidence type="ECO:0000313" key="3">
    <source>
        <dbReference type="Proteomes" id="UP000706172"/>
    </source>
</evidence>
<dbReference type="Gene3D" id="3.30.70.1450">
    <property type="entry name" value="Regulator of K+ conductance, C-terminal domain"/>
    <property type="match status" value="1"/>
</dbReference>
<dbReference type="SUPFAM" id="SSF116726">
    <property type="entry name" value="TrkA C-terminal domain-like"/>
    <property type="match status" value="1"/>
</dbReference>
<gene>
    <name evidence="2" type="ORF">H0S81_05320</name>
</gene>
<comment type="caution">
    <text evidence="2">The sequence shown here is derived from an EMBL/GenBank/DDBJ whole genome shotgun (WGS) entry which is preliminary data.</text>
</comment>
<dbReference type="EMBL" id="JACCQK010000280">
    <property type="protein sequence ID" value="MBG0779329.1"/>
    <property type="molecule type" value="Genomic_DNA"/>
</dbReference>
<dbReference type="GO" id="GO:0008324">
    <property type="term" value="F:monoatomic cation transmembrane transporter activity"/>
    <property type="evidence" value="ECO:0007669"/>
    <property type="project" value="InterPro"/>
</dbReference>
<dbReference type="PANTHER" id="PTHR30445:SF8">
    <property type="entry name" value="K(+)_H(+) ANTIPORTER SUBUNIT KHTT"/>
    <property type="match status" value="1"/>
</dbReference>
<sequence>MADLPGVGKKISFLTAEQQKVVVIIHHSGKRDLYFFQDTDEDEADYFLTLTSEETREMGAQLLGATYQPVDDDKMQIFQKHLVMEWIKLTPESPFVDKQIAESRIRSHTGASIIAVMHGDDMIVSPDIHVVLKAGDTVMTAGKRDQIRRFEAMARGESTEGDN</sequence>
<dbReference type="InterPro" id="IPR036721">
    <property type="entry name" value="RCK_C_sf"/>
</dbReference>
<name>A0A931GBD4_9BACT</name>
<dbReference type="PROSITE" id="PS51202">
    <property type="entry name" value="RCK_C"/>
    <property type="match status" value="1"/>
</dbReference>
<dbReference type="Proteomes" id="UP000706172">
    <property type="component" value="Unassembled WGS sequence"/>
</dbReference>
<accession>A0A931GBD4</accession>
<evidence type="ECO:0000259" key="1">
    <source>
        <dbReference type="PROSITE" id="PS51202"/>
    </source>
</evidence>
<dbReference type="InterPro" id="IPR050144">
    <property type="entry name" value="AAE_transporter"/>
</dbReference>